<name>A0AAD8PNL0_9PEZI</name>
<reference evidence="1" key="1">
    <citation type="submission" date="2021-06" db="EMBL/GenBank/DDBJ databases">
        <title>Comparative genomics, transcriptomics and evolutionary studies reveal genomic signatures of adaptation to plant cell wall in hemibiotrophic fungi.</title>
        <authorList>
            <consortium name="DOE Joint Genome Institute"/>
            <person name="Baroncelli R."/>
            <person name="Diaz J.F."/>
            <person name="Benocci T."/>
            <person name="Peng M."/>
            <person name="Battaglia E."/>
            <person name="Haridas S."/>
            <person name="Andreopoulos W."/>
            <person name="Labutti K."/>
            <person name="Pangilinan J."/>
            <person name="Floch G.L."/>
            <person name="Makela M.R."/>
            <person name="Henrissat B."/>
            <person name="Grigoriev I.V."/>
            <person name="Crouch J.A."/>
            <person name="De Vries R.P."/>
            <person name="Sukno S.A."/>
            <person name="Thon M.R."/>
        </authorList>
    </citation>
    <scope>NUCLEOTIDE SEQUENCE</scope>
    <source>
        <strain evidence="1">CBS 125086</strain>
    </source>
</reference>
<organism evidence="1 2">
    <name type="scientific">Colletotrichum navitas</name>
    <dbReference type="NCBI Taxonomy" id="681940"/>
    <lineage>
        <taxon>Eukaryota</taxon>
        <taxon>Fungi</taxon>
        <taxon>Dikarya</taxon>
        <taxon>Ascomycota</taxon>
        <taxon>Pezizomycotina</taxon>
        <taxon>Sordariomycetes</taxon>
        <taxon>Hypocreomycetidae</taxon>
        <taxon>Glomerellales</taxon>
        <taxon>Glomerellaceae</taxon>
        <taxon>Colletotrichum</taxon>
        <taxon>Colletotrichum graminicola species complex</taxon>
    </lineage>
</organism>
<dbReference type="AlphaFoldDB" id="A0AAD8PNL0"/>
<evidence type="ECO:0000313" key="2">
    <source>
        <dbReference type="Proteomes" id="UP001230504"/>
    </source>
</evidence>
<evidence type="ECO:0000313" key="1">
    <source>
        <dbReference type="EMBL" id="KAK1573442.1"/>
    </source>
</evidence>
<dbReference type="RefSeq" id="XP_060409064.1">
    <property type="nucleotide sequence ID" value="XM_060560344.1"/>
</dbReference>
<accession>A0AAD8PNL0</accession>
<dbReference type="GeneID" id="85444584"/>
<keyword evidence="2" id="KW-1185">Reference proteome</keyword>
<dbReference type="EMBL" id="JAHLJV010000092">
    <property type="protein sequence ID" value="KAK1573442.1"/>
    <property type="molecule type" value="Genomic_DNA"/>
</dbReference>
<gene>
    <name evidence="1" type="ORF">LY79DRAFT_583655</name>
</gene>
<sequence>MITVLCSNKVLRDLAEPVRWSVHVTSGSAPHQACLMGLHNLVTYSPERQGSITTGKCIEICAVTVRPRGVNHPGSLFSWFDPNLDGREESKMTRMSAEKRDPDMTPWRGFDTSCCSLISYFDSFNRIRQYSTVFDAVLELYFDRLQLFSTIVNCVRPSSTVLGSLFQLSVEFNVQFSWPQQREPGSL</sequence>
<comment type="caution">
    <text evidence="1">The sequence shown here is derived from an EMBL/GenBank/DDBJ whole genome shotgun (WGS) entry which is preliminary data.</text>
</comment>
<protein>
    <submittedName>
        <fullName evidence="1">Uncharacterized protein</fullName>
    </submittedName>
</protein>
<proteinExistence type="predicted"/>
<dbReference type="Proteomes" id="UP001230504">
    <property type="component" value="Unassembled WGS sequence"/>
</dbReference>